<dbReference type="Proteomes" id="UP000784294">
    <property type="component" value="Unassembled WGS sequence"/>
</dbReference>
<dbReference type="EMBL" id="CAAALY010271149">
    <property type="protein sequence ID" value="VEL41805.1"/>
    <property type="molecule type" value="Genomic_DNA"/>
</dbReference>
<gene>
    <name evidence="1" type="ORF">PXEA_LOCUS35245</name>
</gene>
<dbReference type="AlphaFoldDB" id="A0A3S5B6M8"/>
<accession>A0A3S5B6M8</accession>
<name>A0A3S5B6M8_9PLAT</name>
<reference evidence="1" key="1">
    <citation type="submission" date="2018-11" db="EMBL/GenBank/DDBJ databases">
        <authorList>
            <consortium name="Pathogen Informatics"/>
        </authorList>
    </citation>
    <scope>NUCLEOTIDE SEQUENCE</scope>
</reference>
<organism evidence="1 2">
    <name type="scientific">Protopolystoma xenopodis</name>
    <dbReference type="NCBI Taxonomy" id="117903"/>
    <lineage>
        <taxon>Eukaryota</taxon>
        <taxon>Metazoa</taxon>
        <taxon>Spiralia</taxon>
        <taxon>Lophotrochozoa</taxon>
        <taxon>Platyhelminthes</taxon>
        <taxon>Monogenea</taxon>
        <taxon>Polyopisthocotylea</taxon>
        <taxon>Polystomatidea</taxon>
        <taxon>Polystomatidae</taxon>
        <taxon>Protopolystoma</taxon>
    </lineage>
</organism>
<keyword evidence="2" id="KW-1185">Reference proteome</keyword>
<comment type="caution">
    <text evidence="1">The sequence shown here is derived from an EMBL/GenBank/DDBJ whole genome shotgun (WGS) entry which is preliminary data.</text>
</comment>
<protein>
    <submittedName>
        <fullName evidence="1">Uncharacterized protein</fullName>
    </submittedName>
</protein>
<evidence type="ECO:0000313" key="2">
    <source>
        <dbReference type="Proteomes" id="UP000784294"/>
    </source>
</evidence>
<proteinExistence type="predicted"/>
<evidence type="ECO:0000313" key="1">
    <source>
        <dbReference type="EMBL" id="VEL41805.1"/>
    </source>
</evidence>
<sequence>MQTSIPSVPQGPPQHVYHRHHHVHLTSSATQPAVTTASLSAPGQVSTSIPCFVSQPGQLNSNFQNSSLIQPSAPFALASGHNQLASTTPSQSSFGGVQQLLHGDISSLAQQSLRQASGLVYYLK</sequence>